<gene>
    <name evidence="2" type="ORF">RF679_01235</name>
</gene>
<dbReference type="PANTHER" id="PTHR21366:SF22">
    <property type="entry name" value="VOC DOMAIN-CONTAINING PROTEIN"/>
    <property type="match status" value="1"/>
</dbReference>
<protein>
    <submittedName>
        <fullName evidence="2">VOC family protein</fullName>
    </submittedName>
</protein>
<dbReference type="Pfam" id="PF00903">
    <property type="entry name" value="Glyoxalase"/>
    <property type="match status" value="1"/>
</dbReference>
<dbReference type="InterPro" id="IPR004360">
    <property type="entry name" value="Glyas_Fos-R_dOase_dom"/>
</dbReference>
<proteinExistence type="predicted"/>
<organism evidence="2 3">
    <name type="scientific">Undibacterium cyanobacteriorum</name>
    <dbReference type="NCBI Taxonomy" id="3073561"/>
    <lineage>
        <taxon>Bacteria</taxon>
        <taxon>Pseudomonadati</taxon>
        <taxon>Pseudomonadota</taxon>
        <taxon>Betaproteobacteria</taxon>
        <taxon>Burkholderiales</taxon>
        <taxon>Oxalobacteraceae</taxon>
        <taxon>Undibacterium</taxon>
    </lineage>
</organism>
<evidence type="ECO:0000259" key="1">
    <source>
        <dbReference type="PROSITE" id="PS51819"/>
    </source>
</evidence>
<name>A0ABY9RQ41_9BURK</name>
<feature type="domain" description="VOC" evidence="1">
    <location>
        <begin position="2"/>
        <end position="124"/>
    </location>
</feature>
<dbReference type="EMBL" id="CP133720">
    <property type="protein sequence ID" value="WMW82587.1"/>
    <property type="molecule type" value="Genomic_DNA"/>
</dbReference>
<dbReference type="SUPFAM" id="SSF54593">
    <property type="entry name" value="Glyoxalase/Bleomycin resistance protein/Dihydroxybiphenyl dioxygenase"/>
    <property type="match status" value="1"/>
</dbReference>
<dbReference type="Gene3D" id="3.10.180.10">
    <property type="entry name" value="2,3-Dihydroxybiphenyl 1,2-Dioxygenase, domain 1"/>
    <property type="match status" value="1"/>
</dbReference>
<accession>A0ABY9RQ41</accession>
<evidence type="ECO:0000313" key="3">
    <source>
        <dbReference type="Proteomes" id="UP001181355"/>
    </source>
</evidence>
<dbReference type="PANTHER" id="PTHR21366">
    <property type="entry name" value="GLYOXALASE FAMILY PROTEIN"/>
    <property type="match status" value="1"/>
</dbReference>
<sequence>MQFAYTILYVSNVEQSLAFYEQAFGLQTRFLHESGNYGELETGATALAFCSREMIQQMGKDAVAADPKHPVFEIALVTDDVSAAVQKAVAAGARLMQEPKEMPWGQTIAYVADRDGVLVELCTAVQAS</sequence>
<dbReference type="InterPro" id="IPR050383">
    <property type="entry name" value="GlyoxalaseI/FosfomycinResist"/>
</dbReference>
<dbReference type="RefSeq" id="WP_309484058.1">
    <property type="nucleotide sequence ID" value="NZ_CP133720.1"/>
</dbReference>
<dbReference type="InterPro" id="IPR037523">
    <property type="entry name" value="VOC_core"/>
</dbReference>
<dbReference type="PROSITE" id="PS51819">
    <property type="entry name" value="VOC"/>
    <property type="match status" value="1"/>
</dbReference>
<reference evidence="2" key="1">
    <citation type="submission" date="2023-09" db="EMBL/GenBank/DDBJ databases">
        <title>Undibacterium sp. 20NA77.5 isolated from freshwater.</title>
        <authorList>
            <person name="Le V."/>
            <person name="Ko S.-R."/>
            <person name="Ahn C.-Y."/>
            <person name="Oh H.-M."/>
        </authorList>
    </citation>
    <scope>NUCLEOTIDE SEQUENCE</scope>
    <source>
        <strain evidence="2">20NA77.5</strain>
    </source>
</reference>
<keyword evidence="3" id="KW-1185">Reference proteome</keyword>
<dbReference type="Proteomes" id="UP001181355">
    <property type="component" value="Chromosome"/>
</dbReference>
<evidence type="ECO:0000313" key="2">
    <source>
        <dbReference type="EMBL" id="WMW82587.1"/>
    </source>
</evidence>
<dbReference type="InterPro" id="IPR029068">
    <property type="entry name" value="Glyas_Bleomycin-R_OHBP_Dase"/>
</dbReference>
<dbReference type="CDD" id="cd07264">
    <property type="entry name" value="VOC_like"/>
    <property type="match status" value="1"/>
</dbReference>